<keyword evidence="6 12" id="KW-0326">Glycosidase</keyword>
<feature type="active site" description="Proton acceptor" evidence="8">
    <location>
        <position position="405"/>
    </location>
</feature>
<dbReference type="GO" id="GO:0030245">
    <property type="term" value="P:cellulose catabolic process"/>
    <property type="evidence" value="ECO:0007669"/>
    <property type="project" value="UniProtKB-KW"/>
</dbReference>
<dbReference type="GO" id="GO:0004553">
    <property type="term" value="F:hydrolase activity, hydrolyzing O-glycosyl compounds"/>
    <property type="evidence" value="ECO:0007669"/>
    <property type="project" value="InterPro"/>
</dbReference>
<evidence type="ECO:0000256" key="6">
    <source>
        <dbReference type="ARBA" id="ARBA00023295"/>
    </source>
</evidence>
<comment type="similarity">
    <text evidence="12">Belongs to the glycosyl hydrolase family 6.</text>
</comment>
<proteinExistence type="inferred from homology"/>
<evidence type="ECO:0000256" key="13">
    <source>
        <dbReference type="SAM" id="MobiDB-lite"/>
    </source>
</evidence>
<evidence type="ECO:0000256" key="3">
    <source>
        <dbReference type="ARBA" id="ARBA00023001"/>
    </source>
</evidence>
<feature type="binding site" evidence="9">
    <location>
        <position position="371"/>
    </location>
    <ligand>
        <name>substrate</name>
    </ligand>
</feature>
<dbReference type="GO" id="GO:0005576">
    <property type="term" value="C:extracellular region"/>
    <property type="evidence" value="ECO:0007669"/>
    <property type="project" value="InterPro"/>
</dbReference>
<dbReference type="PROSITE" id="PS00656">
    <property type="entry name" value="GLYCOSYL_HYDROL_F6_2"/>
    <property type="match status" value="1"/>
</dbReference>
<feature type="chain" id="PRO_5023127300" description="Glucanase" evidence="12">
    <location>
        <begin position="21"/>
        <end position="450"/>
    </location>
</feature>
<dbReference type="FunFam" id="3.20.20.40:FF:000001">
    <property type="entry name" value="Glucanase"/>
    <property type="match status" value="1"/>
</dbReference>
<dbReference type="GO" id="GO:0030248">
    <property type="term" value="F:cellulose binding"/>
    <property type="evidence" value="ECO:0007669"/>
    <property type="project" value="InterPro"/>
</dbReference>
<evidence type="ECO:0000313" key="16">
    <source>
        <dbReference type="Proteomes" id="UP000305067"/>
    </source>
</evidence>
<dbReference type="PROSITE" id="PS51164">
    <property type="entry name" value="CBM1_2"/>
    <property type="match status" value="1"/>
</dbReference>
<feature type="binding site" evidence="9">
    <location>
        <position position="142"/>
    </location>
    <ligand>
        <name>substrate</name>
    </ligand>
</feature>
<dbReference type="Pfam" id="PF00734">
    <property type="entry name" value="CBM_1"/>
    <property type="match status" value="1"/>
</dbReference>
<dbReference type="Gene3D" id="3.20.20.40">
    <property type="entry name" value="1, 4-beta cellobiohydrolase"/>
    <property type="match status" value="1"/>
</dbReference>
<feature type="compositionally biased region" description="Low complexity" evidence="13">
    <location>
        <begin position="65"/>
        <end position="92"/>
    </location>
</feature>
<dbReference type="PROSITE" id="PS00655">
    <property type="entry name" value="GLYCOSYL_HYDROL_F6_1"/>
    <property type="match status" value="1"/>
</dbReference>
<gene>
    <name evidence="15" type="ORF">BDV98DRAFT_584196</name>
</gene>
<evidence type="ECO:0000256" key="9">
    <source>
        <dbReference type="PIRSR" id="PIRSR001100-2"/>
    </source>
</evidence>
<dbReference type="AlphaFoldDB" id="A0A5C3QEE4"/>
<dbReference type="PANTHER" id="PTHR34876">
    <property type="match status" value="1"/>
</dbReference>
<evidence type="ECO:0000256" key="5">
    <source>
        <dbReference type="ARBA" id="ARBA00023277"/>
    </source>
</evidence>
<feature type="binding site" evidence="9">
    <location>
        <position position="399"/>
    </location>
    <ligand>
        <name>substrate</name>
    </ligand>
</feature>
<dbReference type="EMBL" id="ML178833">
    <property type="protein sequence ID" value="TFK99557.1"/>
    <property type="molecule type" value="Genomic_DNA"/>
</dbReference>
<dbReference type="InterPro" id="IPR036434">
    <property type="entry name" value="Beta_cellobiohydrolase_sf"/>
</dbReference>
<evidence type="ECO:0000256" key="2">
    <source>
        <dbReference type="ARBA" id="ARBA00022801"/>
    </source>
</evidence>
<feature type="signal peptide" evidence="12">
    <location>
        <begin position="1"/>
        <end position="20"/>
    </location>
</feature>
<accession>A0A5C3QEE4</accession>
<sequence>MYRLATLAALAAVVPLLASAQSAVYGQCGGIGWNGAKTCVAGSTCTAVNDWYSQCLPGGSGGTSNPGPSSPGPTSGGSTTPTSSGPGPTVSPDAGNPYTGYDVWLTPYYASEVSSAAAQMTDSAQKAKALKVAQIPTFTWFDVVAKVPILDTYLASAKAQQASTGRKTLVQIVVYDLPDRDCAAKASNGEFAIADGGLAKYKNYIDQIAATIKKYPDIRVVAVIEPDSLANMVTNMNVPKCAGAAAAYKEGTVYALKALNALGVYMYIDAGHAGWLGWPANIQPAATLYAQIYNDAGKPKYLRGLASNVSNYNALVAASPDPATQGNANYDESHYINAIAPMLRSAGFPAFFIVDQGRSGVQNIRPEWGHWCNVKGAGFGQRPTGNTGNQYIDQIVWIKPGGECDGTSNTQAVRYDSMCGVSSAHQNAPEAGQWFQAYFEMLVKNASPAL</sequence>
<evidence type="ECO:0000256" key="10">
    <source>
        <dbReference type="PROSITE-ProRule" id="PRU10056"/>
    </source>
</evidence>
<dbReference type="Proteomes" id="UP000305067">
    <property type="component" value="Unassembled WGS sequence"/>
</dbReference>
<dbReference type="STRING" id="1884261.A0A5C3QEE4"/>
<name>A0A5C3QEE4_9AGAR</name>
<protein>
    <recommendedName>
        <fullName evidence="12">Glucanase</fullName>
        <ecNumber evidence="12">3.2.1.-</ecNumber>
    </recommendedName>
</protein>
<evidence type="ECO:0000259" key="14">
    <source>
        <dbReference type="PROSITE" id="PS51164"/>
    </source>
</evidence>
<dbReference type="InterPro" id="IPR001524">
    <property type="entry name" value="Glyco_hydro_6_CS"/>
</dbReference>
<evidence type="ECO:0000256" key="11">
    <source>
        <dbReference type="PROSITE-ProRule" id="PRU10057"/>
    </source>
</evidence>
<dbReference type="SMART" id="SM00236">
    <property type="entry name" value="fCBD"/>
    <property type="match status" value="1"/>
</dbReference>
<dbReference type="InterPro" id="IPR016288">
    <property type="entry name" value="Beta_cellobiohydrolase"/>
</dbReference>
<feature type="active site" description="Proton donor" evidence="8 11">
    <location>
        <position position="227"/>
    </location>
</feature>
<dbReference type="SUPFAM" id="SSF57180">
    <property type="entry name" value="Cellulose-binding domain"/>
    <property type="match status" value="1"/>
</dbReference>
<keyword evidence="2 12" id="KW-0378">Hydrolase</keyword>
<dbReference type="PROSITE" id="PS00562">
    <property type="entry name" value="CBM1_1"/>
    <property type="match status" value="1"/>
</dbReference>
<dbReference type="InterPro" id="IPR035971">
    <property type="entry name" value="CBD_sf"/>
</dbReference>
<evidence type="ECO:0000256" key="12">
    <source>
        <dbReference type="RuleBase" id="RU361186"/>
    </source>
</evidence>
<dbReference type="InterPro" id="IPR000254">
    <property type="entry name" value="CBD"/>
</dbReference>
<evidence type="ECO:0000256" key="4">
    <source>
        <dbReference type="ARBA" id="ARBA00023157"/>
    </source>
</evidence>
<feature type="binding site" evidence="9">
    <location>
        <position position="140"/>
    </location>
    <ligand>
        <name>substrate</name>
    </ligand>
</feature>
<feature type="binding site" evidence="9">
    <location>
        <position position="272"/>
    </location>
    <ligand>
        <name>substrate</name>
    </ligand>
</feature>
<organism evidence="15 16">
    <name type="scientific">Pterulicium gracile</name>
    <dbReference type="NCBI Taxonomy" id="1884261"/>
    <lineage>
        <taxon>Eukaryota</taxon>
        <taxon>Fungi</taxon>
        <taxon>Dikarya</taxon>
        <taxon>Basidiomycota</taxon>
        <taxon>Agaricomycotina</taxon>
        <taxon>Agaricomycetes</taxon>
        <taxon>Agaricomycetidae</taxon>
        <taxon>Agaricales</taxon>
        <taxon>Pleurotineae</taxon>
        <taxon>Pterulaceae</taxon>
        <taxon>Pterulicium</taxon>
    </lineage>
</organism>
<feature type="binding site" evidence="9">
    <location>
        <position position="275"/>
    </location>
    <ligand>
        <name>substrate</name>
    </ligand>
</feature>
<dbReference type="PIRSF" id="PIRSF001100">
    <property type="entry name" value="Beta_cellobiohydrolase"/>
    <property type="match status" value="1"/>
</dbReference>
<keyword evidence="4" id="KW-1015">Disulfide bond</keyword>
<keyword evidence="1 12" id="KW-0732">Signal</keyword>
<evidence type="ECO:0000256" key="1">
    <source>
        <dbReference type="ARBA" id="ARBA00022729"/>
    </source>
</evidence>
<keyword evidence="7 12" id="KW-0624">Polysaccharide degradation</keyword>
<evidence type="ECO:0000256" key="7">
    <source>
        <dbReference type="ARBA" id="ARBA00023326"/>
    </source>
</evidence>
<dbReference type="Pfam" id="PF01341">
    <property type="entry name" value="Glyco_hydro_6"/>
    <property type="match status" value="1"/>
</dbReference>
<keyword evidence="16" id="KW-1185">Reference proteome</keyword>
<dbReference type="PANTHER" id="PTHR34876:SF4">
    <property type="entry name" value="1,4-BETA-D-GLUCAN CELLOBIOHYDROLASE C-RELATED"/>
    <property type="match status" value="1"/>
</dbReference>
<evidence type="ECO:0000313" key="15">
    <source>
        <dbReference type="EMBL" id="TFK99557.1"/>
    </source>
</evidence>
<keyword evidence="5 12" id="KW-0119">Carbohydrate metabolism</keyword>
<feature type="region of interest" description="Disordered" evidence="13">
    <location>
        <begin position="59"/>
        <end position="94"/>
    </location>
</feature>
<dbReference type="EC" id="3.2.1.-" evidence="12"/>
<reference evidence="15 16" key="1">
    <citation type="journal article" date="2019" name="Nat. Ecol. Evol.">
        <title>Megaphylogeny resolves global patterns of mushroom evolution.</title>
        <authorList>
            <person name="Varga T."/>
            <person name="Krizsan K."/>
            <person name="Foldi C."/>
            <person name="Dima B."/>
            <person name="Sanchez-Garcia M."/>
            <person name="Sanchez-Ramirez S."/>
            <person name="Szollosi G.J."/>
            <person name="Szarkandi J.G."/>
            <person name="Papp V."/>
            <person name="Albert L."/>
            <person name="Andreopoulos W."/>
            <person name="Angelini C."/>
            <person name="Antonin V."/>
            <person name="Barry K.W."/>
            <person name="Bougher N.L."/>
            <person name="Buchanan P."/>
            <person name="Buyck B."/>
            <person name="Bense V."/>
            <person name="Catcheside P."/>
            <person name="Chovatia M."/>
            <person name="Cooper J."/>
            <person name="Damon W."/>
            <person name="Desjardin D."/>
            <person name="Finy P."/>
            <person name="Geml J."/>
            <person name="Haridas S."/>
            <person name="Hughes K."/>
            <person name="Justo A."/>
            <person name="Karasinski D."/>
            <person name="Kautmanova I."/>
            <person name="Kiss B."/>
            <person name="Kocsube S."/>
            <person name="Kotiranta H."/>
            <person name="LaButti K.M."/>
            <person name="Lechner B.E."/>
            <person name="Liimatainen K."/>
            <person name="Lipzen A."/>
            <person name="Lukacs Z."/>
            <person name="Mihaltcheva S."/>
            <person name="Morgado L.N."/>
            <person name="Niskanen T."/>
            <person name="Noordeloos M.E."/>
            <person name="Ohm R.A."/>
            <person name="Ortiz-Santana B."/>
            <person name="Ovrebo C."/>
            <person name="Racz N."/>
            <person name="Riley R."/>
            <person name="Savchenko A."/>
            <person name="Shiryaev A."/>
            <person name="Soop K."/>
            <person name="Spirin V."/>
            <person name="Szebenyi C."/>
            <person name="Tomsovsky M."/>
            <person name="Tulloss R.E."/>
            <person name="Uehling J."/>
            <person name="Grigoriev I.V."/>
            <person name="Vagvolgyi C."/>
            <person name="Papp T."/>
            <person name="Martin F.M."/>
            <person name="Miettinen O."/>
            <person name="Hibbett D.S."/>
            <person name="Nagy L.G."/>
        </authorList>
    </citation>
    <scope>NUCLEOTIDE SEQUENCE [LARGE SCALE GENOMIC DNA]</scope>
    <source>
        <strain evidence="15 16">CBS 309.79</strain>
    </source>
</reference>
<dbReference type="OrthoDB" id="64893at2759"/>
<feature type="binding site" evidence="9">
    <location>
        <position position="403"/>
    </location>
    <ligand>
        <name>substrate</name>
    </ligand>
</feature>
<feature type="active site" evidence="10">
    <location>
        <position position="181"/>
    </location>
</feature>
<feature type="domain" description="CBM1" evidence="14">
    <location>
        <begin position="20"/>
        <end position="56"/>
    </location>
</feature>
<dbReference type="PRINTS" id="PR00733">
    <property type="entry name" value="GLHYDRLASE6"/>
</dbReference>
<evidence type="ECO:0000256" key="8">
    <source>
        <dbReference type="PIRSR" id="PIRSR001100-1"/>
    </source>
</evidence>
<feature type="binding site" evidence="9">
    <location>
        <position position="311"/>
    </location>
    <ligand>
        <name>substrate</name>
    </ligand>
</feature>
<keyword evidence="3 12" id="KW-0136">Cellulose degradation</keyword>
<dbReference type="SUPFAM" id="SSF51989">
    <property type="entry name" value="Glycosyl hydrolases family 6, cellulases"/>
    <property type="match status" value="1"/>
</dbReference>